<feature type="chain" id="PRO_5012059418" description="Invertebrate defensins family profile domain-containing protein" evidence="1">
    <location>
        <begin position="22"/>
        <end position="86"/>
    </location>
</feature>
<evidence type="ECO:0000313" key="2">
    <source>
        <dbReference type="EMBL" id="OXU22467.1"/>
    </source>
</evidence>
<dbReference type="AlphaFoldDB" id="A0A232EVU9"/>
<organism evidence="2 3">
    <name type="scientific">Trichomalopsis sarcophagae</name>
    <dbReference type="NCBI Taxonomy" id="543379"/>
    <lineage>
        <taxon>Eukaryota</taxon>
        <taxon>Metazoa</taxon>
        <taxon>Ecdysozoa</taxon>
        <taxon>Arthropoda</taxon>
        <taxon>Hexapoda</taxon>
        <taxon>Insecta</taxon>
        <taxon>Pterygota</taxon>
        <taxon>Neoptera</taxon>
        <taxon>Endopterygota</taxon>
        <taxon>Hymenoptera</taxon>
        <taxon>Apocrita</taxon>
        <taxon>Proctotrupomorpha</taxon>
        <taxon>Chalcidoidea</taxon>
        <taxon>Pteromalidae</taxon>
        <taxon>Pteromalinae</taxon>
        <taxon>Trichomalopsis</taxon>
    </lineage>
</organism>
<reference evidence="2 3" key="1">
    <citation type="journal article" date="2017" name="Curr. Biol.">
        <title>The Evolution of Venom by Co-option of Single-Copy Genes.</title>
        <authorList>
            <person name="Martinson E.O."/>
            <person name="Mrinalini"/>
            <person name="Kelkar Y.D."/>
            <person name="Chang C.H."/>
            <person name="Werren J.H."/>
        </authorList>
    </citation>
    <scope>NUCLEOTIDE SEQUENCE [LARGE SCALE GENOMIC DNA]</scope>
    <source>
        <strain evidence="2 3">Alberta</strain>
        <tissue evidence="2">Whole body</tissue>
    </source>
</reference>
<sequence>MKSRIILVVLIVFAVVQTGYASWCGGELESQCYQRCGGPPYTCSKGFFSNEQSCVCGNKGNSDDSDPMDVTKTDFYKLHEPSPDIW</sequence>
<comment type="caution">
    <text evidence="2">The sequence shown here is derived from an EMBL/GenBank/DDBJ whole genome shotgun (WGS) entry which is preliminary data.</text>
</comment>
<dbReference type="Proteomes" id="UP000215335">
    <property type="component" value="Unassembled WGS sequence"/>
</dbReference>
<gene>
    <name evidence="2" type="ORF">TSAR_014877</name>
</gene>
<evidence type="ECO:0000313" key="3">
    <source>
        <dbReference type="Proteomes" id="UP000215335"/>
    </source>
</evidence>
<name>A0A232EVU9_9HYME</name>
<keyword evidence="3" id="KW-1185">Reference proteome</keyword>
<keyword evidence="1" id="KW-0732">Signal</keyword>
<dbReference type="EMBL" id="NNAY01001954">
    <property type="protein sequence ID" value="OXU22467.1"/>
    <property type="molecule type" value="Genomic_DNA"/>
</dbReference>
<feature type="signal peptide" evidence="1">
    <location>
        <begin position="1"/>
        <end position="21"/>
    </location>
</feature>
<accession>A0A232EVU9</accession>
<protein>
    <recommendedName>
        <fullName evidence="4">Invertebrate defensins family profile domain-containing protein</fullName>
    </recommendedName>
</protein>
<proteinExistence type="predicted"/>
<evidence type="ECO:0000256" key="1">
    <source>
        <dbReference type="SAM" id="SignalP"/>
    </source>
</evidence>
<evidence type="ECO:0008006" key="4">
    <source>
        <dbReference type="Google" id="ProtNLM"/>
    </source>
</evidence>